<dbReference type="PANTHER" id="PTHR40056">
    <property type="entry name" value="HYPOTHETICAL CYTOSOLIC PROTEIN"/>
    <property type="match status" value="1"/>
</dbReference>
<evidence type="ECO:0000313" key="2">
    <source>
        <dbReference type="Proteomes" id="UP000092971"/>
    </source>
</evidence>
<dbReference type="RefSeq" id="WP_015358547.1">
    <property type="nucleotide sequence ID" value="NZ_CP014672.1"/>
</dbReference>
<dbReference type="InterPro" id="IPR014975">
    <property type="entry name" value="DUF1836"/>
</dbReference>
<dbReference type="AlphaFoldDB" id="A0A1B1YBY3"/>
<accession>A0A1B1YBY3</accession>
<evidence type="ECO:0000313" key="1">
    <source>
        <dbReference type="EMBL" id="ANW98268.1"/>
    </source>
</evidence>
<dbReference type="Proteomes" id="UP000092971">
    <property type="component" value="Chromosome"/>
</dbReference>
<proteinExistence type="predicted"/>
<dbReference type="PANTHER" id="PTHR40056:SF1">
    <property type="entry name" value="DUF1836 DOMAIN-CONTAINING PROTEIN"/>
    <property type="match status" value="1"/>
</dbReference>
<dbReference type="Pfam" id="PF08876">
    <property type="entry name" value="DUF1836"/>
    <property type="match status" value="1"/>
</dbReference>
<sequence length="181" mass="20548">MHSPCYFPGTVVPVSPVGLLTGLFSVTNGITLSQVCEITGLEPGTIQNWIKRGYVAHPVDRKYSKEQVARIILINFLRETFVIEKVANLLSYVNGNLLDDSDNIMDDSEIYECLCDILLSGELKEGFDNDTLVRKIDERLMDFKEPFPGAKDRLKLVLQAMIYAWWSAEYKRIANQLTKNI</sequence>
<name>A0A1B1YBY3_THEST</name>
<reference evidence="1 2" key="1">
    <citation type="submission" date="2016-02" db="EMBL/GenBank/DDBJ databases">
        <title>Comparison of Clostridium stercorarium subspecies using comparative genomics and transcriptomics.</title>
        <authorList>
            <person name="Schellenberg J."/>
            <person name="Thallinger G."/>
            <person name="Levin D.B."/>
            <person name="Zhang X."/>
            <person name="Alvare G."/>
            <person name="Fristensky B."/>
            <person name="Sparling R."/>
        </authorList>
    </citation>
    <scope>NUCLEOTIDE SEQUENCE [LARGE SCALE GENOMIC DNA]</scope>
    <source>
        <strain evidence="1 2">DSM 2910</strain>
    </source>
</reference>
<dbReference type="EMBL" id="CP014672">
    <property type="protein sequence ID" value="ANW98268.1"/>
    <property type="molecule type" value="Genomic_DNA"/>
</dbReference>
<dbReference type="SUPFAM" id="SSF46955">
    <property type="entry name" value="Putative DNA-binding domain"/>
    <property type="match status" value="1"/>
</dbReference>
<gene>
    <name evidence="1" type="ORF">CSTERTH_04065</name>
</gene>
<protein>
    <submittedName>
        <fullName evidence="1">Uncharacterized protein</fullName>
    </submittedName>
</protein>
<dbReference type="InterPro" id="IPR009061">
    <property type="entry name" value="DNA-bd_dom_put_sf"/>
</dbReference>
<organism evidence="1 2">
    <name type="scientific">Thermoclostridium stercorarium subsp. thermolacticum DSM 2910</name>
    <dbReference type="NCBI Taxonomy" id="1121336"/>
    <lineage>
        <taxon>Bacteria</taxon>
        <taxon>Bacillati</taxon>
        <taxon>Bacillota</taxon>
        <taxon>Clostridia</taxon>
        <taxon>Eubacteriales</taxon>
        <taxon>Oscillospiraceae</taxon>
        <taxon>Thermoclostridium</taxon>
    </lineage>
</organism>
<dbReference type="OrthoDB" id="1862842at2"/>
<dbReference type="Gene3D" id="1.10.1660.10">
    <property type="match status" value="1"/>
</dbReference>